<dbReference type="FunFam" id="3.30.565.10:FF:000023">
    <property type="entry name" value="PAS domain-containing sensor histidine kinase"/>
    <property type="match status" value="1"/>
</dbReference>
<dbReference type="InterPro" id="IPR003661">
    <property type="entry name" value="HisK_dim/P_dom"/>
</dbReference>
<dbReference type="InterPro" id="IPR005467">
    <property type="entry name" value="His_kinase_dom"/>
</dbReference>
<evidence type="ECO:0000256" key="4">
    <source>
        <dbReference type="ARBA" id="ARBA00022475"/>
    </source>
</evidence>
<dbReference type="PRINTS" id="PR00344">
    <property type="entry name" value="BCTRLSENSOR"/>
</dbReference>
<dbReference type="EMBL" id="JARGDL010000008">
    <property type="protein sequence ID" value="MDF1611983.1"/>
    <property type="molecule type" value="Genomic_DNA"/>
</dbReference>
<evidence type="ECO:0000256" key="11">
    <source>
        <dbReference type="ARBA" id="ARBA00023136"/>
    </source>
</evidence>
<evidence type="ECO:0000313" key="15">
    <source>
        <dbReference type="Proteomes" id="UP001221302"/>
    </source>
</evidence>
<dbReference type="EC" id="2.7.13.3" evidence="3"/>
<evidence type="ECO:0000256" key="5">
    <source>
        <dbReference type="ARBA" id="ARBA00022553"/>
    </source>
</evidence>
<dbReference type="InterPro" id="IPR003594">
    <property type="entry name" value="HATPase_dom"/>
</dbReference>
<dbReference type="AlphaFoldDB" id="A0AAE3TC27"/>
<accession>A0AAE3TC27</accession>
<feature type="coiled-coil region" evidence="12">
    <location>
        <begin position="30"/>
        <end position="57"/>
    </location>
</feature>
<comment type="subcellular location">
    <subcellularLocation>
        <location evidence="2">Cell membrane</location>
    </subcellularLocation>
</comment>
<dbReference type="Pfam" id="PF00512">
    <property type="entry name" value="HisKA"/>
    <property type="match status" value="1"/>
</dbReference>
<keyword evidence="4" id="KW-1003">Cell membrane</keyword>
<keyword evidence="12" id="KW-0175">Coiled coil</keyword>
<dbReference type="SUPFAM" id="SSF47384">
    <property type="entry name" value="Homodimeric domain of signal transducing histidine kinase"/>
    <property type="match status" value="1"/>
</dbReference>
<organism evidence="14 15">
    <name type="scientific">Stygiobacter electus</name>
    <dbReference type="NCBI Taxonomy" id="3032292"/>
    <lineage>
        <taxon>Bacteria</taxon>
        <taxon>Pseudomonadati</taxon>
        <taxon>Ignavibacteriota</taxon>
        <taxon>Ignavibacteria</taxon>
        <taxon>Ignavibacteriales</taxon>
        <taxon>Melioribacteraceae</taxon>
        <taxon>Stygiobacter</taxon>
    </lineage>
</organism>
<evidence type="ECO:0000256" key="3">
    <source>
        <dbReference type="ARBA" id="ARBA00012438"/>
    </source>
</evidence>
<evidence type="ECO:0000256" key="6">
    <source>
        <dbReference type="ARBA" id="ARBA00022679"/>
    </source>
</evidence>
<sequence>MREIFNLDPEKEFEKFTKEVDELKDIWQKYQELLLSYKASEEEIKKKNEELKEANESKDVLFSIISHDLRSPFQGLLGITGYLVDDFESLDKNEIKELIETLHEALKNQYRFLDDLLNWSRLQSGKLSINKNEFKLYEITEKIRNLFYTNLDSKKIEFINNITIDCVVNADEDLINLLIRNLVSNAIKFTNENGKIEINATKLNNNIQIAISDNGIGIKPENIDRIFKIENHFTTRGTNNEKGNGFGLALCKEIVSKHGGEIWLQSEFGKGTTFFFTIPNNIEL</sequence>
<protein>
    <recommendedName>
        <fullName evidence="3">histidine kinase</fullName>
        <ecNumber evidence="3">2.7.13.3</ecNumber>
    </recommendedName>
</protein>
<dbReference type="InterPro" id="IPR036890">
    <property type="entry name" value="HATPase_C_sf"/>
</dbReference>
<keyword evidence="9" id="KW-0067">ATP-binding</keyword>
<dbReference type="RefSeq" id="WP_321535751.1">
    <property type="nucleotide sequence ID" value="NZ_JARGDL010000008.1"/>
</dbReference>
<keyword evidence="8 14" id="KW-0418">Kinase</keyword>
<dbReference type="Proteomes" id="UP001221302">
    <property type="component" value="Unassembled WGS sequence"/>
</dbReference>
<dbReference type="Pfam" id="PF02518">
    <property type="entry name" value="HATPase_c"/>
    <property type="match status" value="1"/>
</dbReference>
<dbReference type="PROSITE" id="PS50109">
    <property type="entry name" value="HIS_KIN"/>
    <property type="match status" value="1"/>
</dbReference>
<dbReference type="Gene3D" id="1.10.287.130">
    <property type="match status" value="1"/>
</dbReference>
<comment type="catalytic activity">
    <reaction evidence="1">
        <text>ATP + protein L-histidine = ADP + protein N-phospho-L-histidine.</text>
        <dbReference type="EC" id="2.7.13.3"/>
    </reaction>
</comment>
<dbReference type="PANTHER" id="PTHR43711">
    <property type="entry name" value="TWO-COMPONENT HISTIDINE KINASE"/>
    <property type="match status" value="1"/>
</dbReference>
<keyword evidence="5" id="KW-0597">Phosphoprotein</keyword>
<dbReference type="InterPro" id="IPR050736">
    <property type="entry name" value="Sensor_HK_Regulatory"/>
</dbReference>
<name>A0AAE3TC27_9BACT</name>
<dbReference type="SUPFAM" id="SSF55874">
    <property type="entry name" value="ATPase domain of HSP90 chaperone/DNA topoisomerase II/histidine kinase"/>
    <property type="match status" value="1"/>
</dbReference>
<keyword evidence="7" id="KW-0547">Nucleotide-binding</keyword>
<dbReference type="CDD" id="cd00075">
    <property type="entry name" value="HATPase"/>
    <property type="match status" value="1"/>
</dbReference>
<evidence type="ECO:0000256" key="2">
    <source>
        <dbReference type="ARBA" id="ARBA00004236"/>
    </source>
</evidence>
<keyword evidence="11" id="KW-0472">Membrane</keyword>
<gene>
    <name evidence="14" type="ORF">P0M35_07460</name>
</gene>
<evidence type="ECO:0000256" key="1">
    <source>
        <dbReference type="ARBA" id="ARBA00000085"/>
    </source>
</evidence>
<comment type="caution">
    <text evidence="14">The sequence shown here is derived from an EMBL/GenBank/DDBJ whole genome shotgun (WGS) entry which is preliminary data.</text>
</comment>
<dbReference type="GO" id="GO:0000155">
    <property type="term" value="F:phosphorelay sensor kinase activity"/>
    <property type="evidence" value="ECO:0007669"/>
    <property type="project" value="InterPro"/>
</dbReference>
<feature type="domain" description="Histidine kinase" evidence="13">
    <location>
        <begin position="64"/>
        <end position="282"/>
    </location>
</feature>
<evidence type="ECO:0000256" key="8">
    <source>
        <dbReference type="ARBA" id="ARBA00022777"/>
    </source>
</evidence>
<dbReference type="GO" id="GO:0005886">
    <property type="term" value="C:plasma membrane"/>
    <property type="evidence" value="ECO:0007669"/>
    <property type="project" value="UniProtKB-SubCell"/>
</dbReference>
<evidence type="ECO:0000256" key="10">
    <source>
        <dbReference type="ARBA" id="ARBA00023012"/>
    </source>
</evidence>
<dbReference type="InterPro" id="IPR004358">
    <property type="entry name" value="Sig_transdc_His_kin-like_C"/>
</dbReference>
<evidence type="ECO:0000256" key="12">
    <source>
        <dbReference type="SAM" id="Coils"/>
    </source>
</evidence>
<dbReference type="SMART" id="SM00388">
    <property type="entry name" value="HisKA"/>
    <property type="match status" value="1"/>
</dbReference>
<dbReference type="InterPro" id="IPR036097">
    <property type="entry name" value="HisK_dim/P_sf"/>
</dbReference>
<dbReference type="SMART" id="SM00387">
    <property type="entry name" value="HATPase_c"/>
    <property type="match status" value="1"/>
</dbReference>
<dbReference type="PANTHER" id="PTHR43711:SF31">
    <property type="entry name" value="HISTIDINE KINASE"/>
    <property type="match status" value="1"/>
</dbReference>
<dbReference type="Gene3D" id="3.30.565.10">
    <property type="entry name" value="Histidine kinase-like ATPase, C-terminal domain"/>
    <property type="match status" value="1"/>
</dbReference>
<dbReference type="GO" id="GO:0005524">
    <property type="term" value="F:ATP binding"/>
    <property type="evidence" value="ECO:0007669"/>
    <property type="project" value="UniProtKB-KW"/>
</dbReference>
<evidence type="ECO:0000259" key="13">
    <source>
        <dbReference type="PROSITE" id="PS50109"/>
    </source>
</evidence>
<keyword evidence="6" id="KW-0808">Transferase</keyword>
<keyword evidence="10" id="KW-0902">Two-component regulatory system</keyword>
<evidence type="ECO:0000313" key="14">
    <source>
        <dbReference type="EMBL" id="MDF1611983.1"/>
    </source>
</evidence>
<dbReference type="CDD" id="cd00082">
    <property type="entry name" value="HisKA"/>
    <property type="match status" value="1"/>
</dbReference>
<keyword evidence="15" id="KW-1185">Reference proteome</keyword>
<reference evidence="14" key="1">
    <citation type="submission" date="2023-03" db="EMBL/GenBank/DDBJ databases">
        <title>Stygiobacter electus gen. nov., sp. nov., facultatively anaerobic thermotolerant bacterium of the class Ignavibacteria from a well of Yessentuki mineral water deposit.</title>
        <authorList>
            <person name="Podosokorskaya O.A."/>
            <person name="Elcheninov A.G."/>
            <person name="Petrova N.F."/>
            <person name="Zavarzina D.G."/>
            <person name="Kublanov I.V."/>
            <person name="Merkel A.Y."/>
        </authorList>
    </citation>
    <scope>NUCLEOTIDE SEQUENCE</scope>
    <source>
        <strain evidence="14">09-Me</strain>
    </source>
</reference>
<evidence type="ECO:0000256" key="7">
    <source>
        <dbReference type="ARBA" id="ARBA00022741"/>
    </source>
</evidence>
<proteinExistence type="predicted"/>
<evidence type="ECO:0000256" key="9">
    <source>
        <dbReference type="ARBA" id="ARBA00022840"/>
    </source>
</evidence>